<evidence type="ECO:0000313" key="2">
    <source>
        <dbReference type="Proteomes" id="UP001259832"/>
    </source>
</evidence>
<sequence length="102" mass="11315">MALAHVSAQAHDIVEYQVQLHANQQLQAQQQQLYTEFQVQKARAEAEQRTQALTDMIYASRIDPAALEEHVNSKLQSAISVANDVAQNQARVVAEAHTAQHA</sequence>
<organism evidence="1 2">
    <name type="scientific">Phytophthora citrophthora</name>
    <dbReference type="NCBI Taxonomy" id="4793"/>
    <lineage>
        <taxon>Eukaryota</taxon>
        <taxon>Sar</taxon>
        <taxon>Stramenopiles</taxon>
        <taxon>Oomycota</taxon>
        <taxon>Peronosporomycetes</taxon>
        <taxon>Peronosporales</taxon>
        <taxon>Peronosporaceae</taxon>
        <taxon>Phytophthora</taxon>
    </lineage>
</organism>
<dbReference type="EMBL" id="JASMQC010000002">
    <property type="protein sequence ID" value="KAK1947709.1"/>
    <property type="molecule type" value="Genomic_DNA"/>
</dbReference>
<gene>
    <name evidence="1" type="ORF">P3T76_001719</name>
</gene>
<name>A0AAD9LV05_9STRA</name>
<accession>A0AAD9LV05</accession>
<evidence type="ECO:0000313" key="1">
    <source>
        <dbReference type="EMBL" id="KAK1947709.1"/>
    </source>
</evidence>
<comment type="caution">
    <text evidence="1">The sequence shown here is derived from an EMBL/GenBank/DDBJ whole genome shotgun (WGS) entry which is preliminary data.</text>
</comment>
<keyword evidence="2" id="KW-1185">Reference proteome</keyword>
<protein>
    <submittedName>
        <fullName evidence="1">Uncharacterized protein</fullName>
    </submittedName>
</protein>
<proteinExistence type="predicted"/>
<reference evidence="1" key="1">
    <citation type="submission" date="2023-08" db="EMBL/GenBank/DDBJ databases">
        <title>Reference Genome Resource for the Citrus Pathogen Phytophthora citrophthora.</title>
        <authorList>
            <person name="Moller H."/>
            <person name="Coetzee B."/>
            <person name="Rose L.J."/>
            <person name="Van Niekerk J.M."/>
        </authorList>
    </citation>
    <scope>NUCLEOTIDE SEQUENCE</scope>
    <source>
        <strain evidence="1">STE-U-9442</strain>
    </source>
</reference>
<dbReference type="Proteomes" id="UP001259832">
    <property type="component" value="Unassembled WGS sequence"/>
</dbReference>
<dbReference type="AlphaFoldDB" id="A0AAD9LV05"/>